<evidence type="ECO:0000256" key="1">
    <source>
        <dbReference type="ARBA" id="ARBA00001933"/>
    </source>
</evidence>
<dbReference type="SUPFAM" id="SSF53383">
    <property type="entry name" value="PLP-dependent transferases"/>
    <property type="match status" value="1"/>
</dbReference>
<evidence type="ECO:0000256" key="2">
    <source>
        <dbReference type="ARBA" id="ARBA00010671"/>
    </source>
</evidence>
<dbReference type="STRING" id="166486.ERS852572_02151"/>
<dbReference type="Pfam" id="PF01276">
    <property type="entry name" value="OKR_DC_1"/>
    <property type="match status" value="1"/>
</dbReference>
<dbReference type="Pfam" id="PF03711">
    <property type="entry name" value="OKR_DC_1_C"/>
    <property type="match status" value="1"/>
</dbReference>
<gene>
    <name evidence="8" type="primary">speA_2</name>
    <name evidence="8" type="ORF">ERS852572_02151</name>
</gene>
<evidence type="ECO:0000259" key="7">
    <source>
        <dbReference type="Pfam" id="PF03711"/>
    </source>
</evidence>
<evidence type="ECO:0000259" key="6">
    <source>
        <dbReference type="Pfam" id="PF01276"/>
    </source>
</evidence>
<dbReference type="Proteomes" id="UP000095350">
    <property type="component" value="Unassembled WGS sequence"/>
</dbReference>
<dbReference type="PANTHER" id="PTHR43277">
    <property type="entry name" value="ARGININE DECARBOXYLASE"/>
    <property type="match status" value="1"/>
</dbReference>
<dbReference type="InterPro" id="IPR008286">
    <property type="entry name" value="Prn/Lys/Arg_de-COase_C"/>
</dbReference>
<dbReference type="SUPFAM" id="SSF55904">
    <property type="entry name" value="Ornithine decarboxylase C-terminal domain"/>
    <property type="match status" value="1"/>
</dbReference>
<dbReference type="GO" id="GO:0008792">
    <property type="term" value="F:arginine decarboxylase activity"/>
    <property type="evidence" value="ECO:0007669"/>
    <property type="project" value="UniProtKB-EC"/>
</dbReference>
<keyword evidence="4" id="KW-0663">Pyridoxal phosphate</keyword>
<proteinExistence type="inferred from homology"/>
<name>A0A173UL81_9FIRM</name>
<dbReference type="PANTHER" id="PTHR43277:SF4">
    <property type="entry name" value="ARGININE DECARBOXYLASE"/>
    <property type="match status" value="1"/>
</dbReference>
<dbReference type="AlphaFoldDB" id="A0A173UL81"/>
<dbReference type="InterPro" id="IPR036633">
    <property type="entry name" value="Prn/Lys/Arg_de-COase_C_sf"/>
</dbReference>
<dbReference type="InterPro" id="IPR000310">
    <property type="entry name" value="Orn/Lys/Arg_deCO2ase_major_dom"/>
</dbReference>
<dbReference type="InterPro" id="IPR015424">
    <property type="entry name" value="PyrdxlP-dep_Trfase"/>
</dbReference>
<dbReference type="Gene3D" id="3.40.640.10">
    <property type="entry name" value="Type I PLP-dependent aspartate aminotransferase-like (Major domain)"/>
    <property type="match status" value="1"/>
</dbReference>
<comment type="cofactor">
    <cofactor evidence="1">
        <name>pyridoxal 5'-phosphate</name>
        <dbReference type="ChEBI" id="CHEBI:597326"/>
    </cofactor>
</comment>
<reference evidence="8 9" key="1">
    <citation type="submission" date="2015-09" db="EMBL/GenBank/DDBJ databases">
        <authorList>
            <consortium name="Pathogen Informatics"/>
        </authorList>
    </citation>
    <scope>NUCLEOTIDE SEQUENCE [LARGE SCALE GENOMIC DNA]</scope>
    <source>
        <strain evidence="8 9">2789STDY5834960</strain>
    </source>
</reference>
<dbReference type="Gene3D" id="3.90.100.10">
    <property type="entry name" value="Orn/Lys/Arg decarboxylase, C-terminal domain"/>
    <property type="match status" value="1"/>
</dbReference>
<accession>A0A173UL81</accession>
<dbReference type="InterPro" id="IPR015421">
    <property type="entry name" value="PyrdxlP-dep_Trfase_major"/>
</dbReference>
<feature type="domain" description="Orn/Lys/Arg decarboxylase C-terminal" evidence="7">
    <location>
        <begin position="427"/>
        <end position="471"/>
    </location>
</feature>
<comment type="similarity">
    <text evidence="2">Belongs to the Orn/Lys/Arg decarboxylase class-I family.</text>
</comment>
<organism evidence="8 9">
    <name type="scientific">Roseburia intestinalis</name>
    <dbReference type="NCBI Taxonomy" id="166486"/>
    <lineage>
        <taxon>Bacteria</taxon>
        <taxon>Bacillati</taxon>
        <taxon>Bacillota</taxon>
        <taxon>Clostridia</taxon>
        <taxon>Lachnospirales</taxon>
        <taxon>Lachnospiraceae</taxon>
        <taxon>Roseburia</taxon>
    </lineage>
</organism>
<dbReference type="EMBL" id="CYXZ01000015">
    <property type="protein sequence ID" value="CUN15106.1"/>
    <property type="molecule type" value="Genomic_DNA"/>
</dbReference>
<keyword evidence="3" id="KW-0210">Decarboxylase</keyword>
<evidence type="ECO:0000256" key="4">
    <source>
        <dbReference type="ARBA" id="ARBA00022898"/>
    </source>
</evidence>
<feature type="domain" description="Orn/Lys/Arg decarboxylases family 1 pyridoxal-P attachment site" evidence="6">
    <location>
        <begin position="6"/>
        <end position="289"/>
    </location>
</feature>
<evidence type="ECO:0000313" key="8">
    <source>
        <dbReference type="EMBL" id="CUN15106.1"/>
    </source>
</evidence>
<dbReference type="InterPro" id="IPR052357">
    <property type="entry name" value="Orn_Lys_Arg_decarboxylase-I"/>
</dbReference>
<sequence>MRYLDQALEAYGKSDVYPFHMPGHKRNPLPFPEVYGIDITEIDGFDNLHHAEGILKEAQQRAADLYGSAHCYYLVNGSTCGILASICAAVKKRGRILVARNSHKAVYHALFLSELTAEYLYPAVTECGIQGQITPRQVEDALKKDPETSAVVITSPTYEGVISDIEGIAKVAHVHGIPLIVDSAHGAHLGFGGEFPQNAVRLGADAVIESLHKTLPSFTQTALLHLNSDLISKSRIEKYLGIYETSSPSYILMAGMEVCIRTVKEHGAELFDNYRHELNKFYKNCEDLKRLHVMTGKDLSKEEAFAWDDSKIVIFVRDSSKSGEWLYQELLLKYHLQLEMASGDYALAMTSIMDQEEGYQRLSAALHEIDRELCGAGTAKKQQTMNEKKVRYGNETDGSMENMYEQQVHRGSFIKEVYRPNPQQMQIYEAEEKETAEVSFDEAAGRVSADFIFLYPPGIPLIVPGEAITAEFIERLRTCISLKLNLQGSTDLFAERIKIVYF</sequence>
<dbReference type="OrthoDB" id="9815233at2"/>
<keyword evidence="5 8" id="KW-0456">Lyase</keyword>
<protein>
    <submittedName>
        <fullName evidence="8">Arginine decarboxylase</fullName>
        <ecNumber evidence="8">4.1.1.19</ecNumber>
    </submittedName>
</protein>
<evidence type="ECO:0000256" key="3">
    <source>
        <dbReference type="ARBA" id="ARBA00022793"/>
    </source>
</evidence>
<dbReference type="PaxDb" id="166486-ERS852572_02151"/>
<dbReference type="EC" id="4.1.1.19" evidence="8"/>
<dbReference type="RefSeq" id="WP_055194579.1">
    <property type="nucleotide sequence ID" value="NZ_CABIYH010000015.1"/>
</dbReference>
<evidence type="ECO:0000256" key="5">
    <source>
        <dbReference type="ARBA" id="ARBA00023239"/>
    </source>
</evidence>
<evidence type="ECO:0000313" key="9">
    <source>
        <dbReference type="Proteomes" id="UP000095350"/>
    </source>
</evidence>